<evidence type="ECO:0000256" key="2">
    <source>
        <dbReference type="ARBA" id="ARBA00022630"/>
    </source>
</evidence>
<organism evidence="7 8">
    <name type="scientific">Microthyrium microscopicum</name>
    <dbReference type="NCBI Taxonomy" id="703497"/>
    <lineage>
        <taxon>Eukaryota</taxon>
        <taxon>Fungi</taxon>
        <taxon>Dikarya</taxon>
        <taxon>Ascomycota</taxon>
        <taxon>Pezizomycotina</taxon>
        <taxon>Dothideomycetes</taxon>
        <taxon>Dothideomycetes incertae sedis</taxon>
        <taxon>Microthyriales</taxon>
        <taxon>Microthyriaceae</taxon>
        <taxon>Microthyrium</taxon>
    </lineage>
</organism>
<evidence type="ECO:0000313" key="7">
    <source>
        <dbReference type="EMBL" id="KAF2673076.1"/>
    </source>
</evidence>
<dbReference type="Gene3D" id="3.50.50.60">
    <property type="entry name" value="FAD/NAD(P)-binding domain"/>
    <property type="match status" value="2"/>
</dbReference>
<dbReference type="InterPro" id="IPR036188">
    <property type="entry name" value="FAD/NAD-bd_sf"/>
</dbReference>
<dbReference type="AlphaFoldDB" id="A0A6A6UN02"/>
<dbReference type="EMBL" id="MU004231">
    <property type="protein sequence ID" value="KAF2673076.1"/>
    <property type="molecule type" value="Genomic_DNA"/>
</dbReference>
<keyword evidence="4" id="KW-0521">NADP</keyword>
<evidence type="ECO:0000256" key="3">
    <source>
        <dbReference type="ARBA" id="ARBA00022827"/>
    </source>
</evidence>
<feature type="compositionally biased region" description="Polar residues" evidence="6">
    <location>
        <begin position="55"/>
        <end position="69"/>
    </location>
</feature>
<protein>
    <submittedName>
        <fullName evidence="7">Dimethylaniline monooxygenase</fullName>
    </submittedName>
</protein>
<sequence>MTKAVVIGSGIAGVVAAAHLLKEGIEVTVFERSHAAGGVWLFDERVPREPDYSASKPSQGDNFVTSAYLSDQNPGKNIDDIDLLHAPPGPCYFGLSNNVGTRLLATKLGPFPEGTPDFVKHHVLCQYIQDTSEKSGVKAVTHFRTRVEDAKKVGQTWHVKTSTIQDPKAGQPSFVEEDWEFDTVIVASGHYHAPQLPNLPGLNVAKNLWPNRIFHSKQYRRPEGFKDKTVLLVGAGVSANDIAKEIGPFANKIYQTQRQGKFDLSARMLPANATRFGSISSINVPKGLDKDGPDVSISSEDALPVKIQLESGEILCNIDYIILCTGYLFALPFLKNLHNDDLAPQDADDEVLVTDGRQIHNLHKDIFYMPDPSLIFIGIPFFTATFSLFDFQAVAIAAFVAGKVPLPSQDAMRDEYRKRLEVKGYGKPFHSLRDQEEEYVIELLGWINPSIVALGQSAVQGHSQTWLEGKAEQRERIKLLLGLGSEDEVTVESPRVVPVCS</sequence>
<dbReference type="PRINTS" id="PR00419">
    <property type="entry name" value="ADXRDTASE"/>
</dbReference>
<keyword evidence="2" id="KW-0285">Flavoprotein</keyword>
<dbReference type="Pfam" id="PF00743">
    <property type="entry name" value="FMO-like"/>
    <property type="match status" value="1"/>
</dbReference>
<keyword evidence="7" id="KW-0503">Monooxygenase</keyword>
<dbReference type="OrthoDB" id="66881at2759"/>
<dbReference type="GO" id="GO:0050660">
    <property type="term" value="F:flavin adenine dinucleotide binding"/>
    <property type="evidence" value="ECO:0007669"/>
    <property type="project" value="InterPro"/>
</dbReference>
<dbReference type="GO" id="GO:0050661">
    <property type="term" value="F:NADP binding"/>
    <property type="evidence" value="ECO:0007669"/>
    <property type="project" value="InterPro"/>
</dbReference>
<keyword evidence="3" id="KW-0274">FAD</keyword>
<evidence type="ECO:0000256" key="4">
    <source>
        <dbReference type="ARBA" id="ARBA00022857"/>
    </source>
</evidence>
<dbReference type="Proteomes" id="UP000799302">
    <property type="component" value="Unassembled WGS sequence"/>
</dbReference>
<proteinExistence type="inferred from homology"/>
<dbReference type="GO" id="GO:0004499">
    <property type="term" value="F:N,N-dimethylaniline monooxygenase activity"/>
    <property type="evidence" value="ECO:0007669"/>
    <property type="project" value="InterPro"/>
</dbReference>
<reference evidence="7" key="1">
    <citation type="journal article" date="2020" name="Stud. Mycol.">
        <title>101 Dothideomycetes genomes: a test case for predicting lifestyles and emergence of pathogens.</title>
        <authorList>
            <person name="Haridas S."/>
            <person name="Albert R."/>
            <person name="Binder M."/>
            <person name="Bloem J."/>
            <person name="Labutti K."/>
            <person name="Salamov A."/>
            <person name="Andreopoulos B."/>
            <person name="Baker S."/>
            <person name="Barry K."/>
            <person name="Bills G."/>
            <person name="Bluhm B."/>
            <person name="Cannon C."/>
            <person name="Castanera R."/>
            <person name="Culley D."/>
            <person name="Daum C."/>
            <person name="Ezra D."/>
            <person name="Gonzalez J."/>
            <person name="Henrissat B."/>
            <person name="Kuo A."/>
            <person name="Liang C."/>
            <person name="Lipzen A."/>
            <person name="Lutzoni F."/>
            <person name="Magnuson J."/>
            <person name="Mondo S."/>
            <person name="Nolan M."/>
            <person name="Ohm R."/>
            <person name="Pangilinan J."/>
            <person name="Park H.-J."/>
            <person name="Ramirez L."/>
            <person name="Alfaro M."/>
            <person name="Sun H."/>
            <person name="Tritt A."/>
            <person name="Yoshinaga Y."/>
            <person name="Zwiers L.-H."/>
            <person name="Turgeon B."/>
            <person name="Goodwin S."/>
            <person name="Spatafora J."/>
            <person name="Crous P."/>
            <person name="Grigoriev I."/>
        </authorList>
    </citation>
    <scope>NUCLEOTIDE SEQUENCE</scope>
    <source>
        <strain evidence="7">CBS 115976</strain>
    </source>
</reference>
<evidence type="ECO:0000256" key="6">
    <source>
        <dbReference type="SAM" id="MobiDB-lite"/>
    </source>
</evidence>
<dbReference type="Pfam" id="PF13450">
    <property type="entry name" value="NAD_binding_8"/>
    <property type="match status" value="1"/>
</dbReference>
<accession>A0A6A6UN02</accession>
<dbReference type="InterPro" id="IPR000960">
    <property type="entry name" value="Flavin_mOase"/>
</dbReference>
<evidence type="ECO:0000256" key="1">
    <source>
        <dbReference type="ARBA" id="ARBA00009183"/>
    </source>
</evidence>
<dbReference type="PIRSF" id="PIRSF000332">
    <property type="entry name" value="FMO"/>
    <property type="match status" value="1"/>
</dbReference>
<feature type="region of interest" description="Disordered" evidence="6">
    <location>
        <begin position="50"/>
        <end position="69"/>
    </location>
</feature>
<keyword evidence="5" id="KW-0560">Oxidoreductase</keyword>
<evidence type="ECO:0000256" key="5">
    <source>
        <dbReference type="ARBA" id="ARBA00023002"/>
    </source>
</evidence>
<comment type="similarity">
    <text evidence="1">Belongs to the FMO family.</text>
</comment>
<dbReference type="PANTHER" id="PTHR23023">
    <property type="entry name" value="DIMETHYLANILINE MONOOXYGENASE"/>
    <property type="match status" value="1"/>
</dbReference>
<name>A0A6A6UN02_9PEZI</name>
<dbReference type="InterPro" id="IPR020946">
    <property type="entry name" value="Flavin_mOase-like"/>
</dbReference>
<dbReference type="SUPFAM" id="SSF51905">
    <property type="entry name" value="FAD/NAD(P)-binding domain"/>
    <property type="match status" value="2"/>
</dbReference>
<keyword evidence="8" id="KW-1185">Reference proteome</keyword>
<gene>
    <name evidence="7" type="ORF">BT63DRAFT_445512</name>
</gene>
<dbReference type="InterPro" id="IPR050346">
    <property type="entry name" value="FMO-like"/>
</dbReference>
<evidence type="ECO:0000313" key="8">
    <source>
        <dbReference type="Proteomes" id="UP000799302"/>
    </source>
</evidence>